<dbReference type="EMBL" id="KZ293436">
    <property type="protein sequence ID" value="PBK67442.1"/>
    <property type="molecule type" value="Genomic_DNA"/>
</dbReference>
<keyword evidence="2" id="KW-1185">Reference proteome</keyword>
<evidence type="ECO:0000313" key="1">
    <source>
        <dbReference type="EMBL" id="PBK67442.1"/>
    </source>
</evidence>
<evidence type="ECO:0000313" key="2">
    <source>
        <dbReference type="Proteomes" id="UP000218334"/>
    </source>
</evidence>
<dbReference type="Proteomes" id="UP000218334">
    <property type="component" value="Unassembled WGS sequence"/>
</dbReference>
<accession>A0A2H3BKA5</accession>
<name>A0A2H3BKA5_9AGAR</name>
<protein>
    <submittedName>
        <fullName evidence="1">Uncharacterized protein</fullName>
    </submittedName>
</protein>
<sequence length="198" mass="22157">MAPTIASGLFFSAQYSGGNEKLGLPVAPLPHDSRSLRSPTRFNSLTGTVWTAFRSIKDVLSNSILFQKPLAMFAIAIPHNWDKVVVQAVRFVLQHPLKFTEERLEELKRISGTGYHNLLSYHRLCGDAAKKTLTFAFHNPMARHMSDFPFGAAAPSGRSPPFFLPTPFFGDEYWMVLLPASWTITRSATKSKSRRAML</sequence>
<organism evidence="1 2">
    <name type="scientific">Armillaria solidipes</name>
    <dbReference type="NCBI Taxonomy" id="1076256"/>
    <lineage>
        <taxon>Eukaryota</taxon>
        <taxon>Fungi</taxon>
        <taxon>Dikarya</taxon>
        <taxon>Basidiomycota</taxon>
        <taxon>Agaricomycotina</taxon>
        <taxon>Agaricomycetes</taxon>
        <taxon>Agaricomycetidae</taxon>
        <taxon>Agaricales</taxon>
        <taxon>Marasmiineae</taxon>
        <taxon>Physalacriaceae</taxon>
        <taxon>Armillaria</taxon>
    </lineage>
</organism>
<dbReference type="AlphaFoldDB" id="A0A2H3BKA5"/>
<reference evidence="2" key="1">
    <citation type="journal article" date="2017" name="Nat. Ecol. Evol.">
        <title>Genome expansion and lineage-specific genetic innovations in the forest pathogenic fungi Armillaria.</title>
        <authorList>
            <person name="Sipos G."/>
            <person name="Prasanna A.N."/>
            <person name="Walter M.C."/>
            <person name="O'Connor E."/>
            <person name="Balint B."/>
            <person name="Krizsan K."/>
            <person name="Kiss B."/>
            <person name="Hess J."/>
            <person name="Varga T."/>
            <person name="Slot J."/>
            <person name="Riley R."/>
            <person name="Boka B."/>
            <person name="Rigling D."/>
            <person name="Barry K."/>
            <person name="Lee J."/>
            <person name="Mihaltcheva S."/>
            <person name="LaButti K."/>
            <person name="Lipzen A."/>
            <person name="Waldron R."/>
            <person name="Moloney N.M."/>
            <person name="Sperisen C."/>
            <person name="Kredics L."/>
            <person name="Vagvoelgyi C."/>
            <person name="Patrignani A."/>
            <person name="Fitzpatrick D."/>
            <person name="Nagy I."/>
            <person name="Doyle S."/>
            <person name="Anderson J.B."/>
            <person name="Grigoriev I.V."/>
            <person name="Gueldener U."/>
            <person name="Muensterkoetter M."/>
            <person name="Nagy L.G."/>
        </authorList>
    </citation>
    <scope>NUCLEOTIDE SEQUENCE [LARGE SCALE GENOMIC DNA]</scope>
    <source>
        <strain evidence="2">28-4</strain>
    </source>
</reference>
<gene>
    <name evidence="1" type="ORF">ARMSODRAFT_309677</name>
</gene>
<proteinExistence type="predicted"/>